<dbReference type="AlphaFoldDB" id="A0A7R9DLP1"/>
<sequence>MNPSTEVRHLTPIPPERTRCW</sequence>
<evidence type="ECO:0000256" key="1">
    <source>
        <dbReference type="SAM" id="MobiDB-lite"/>
    </source>
</evidence>
<evidence type="ECO:0000313" key="2">
    <source>
        <dbReference type="EMBL" id="CAD7417035.1"/>
    </source>
</evidence>
<name>A0A7R9DLP1_TIMCR</name>
<feature type="region of interest" description="Disordered" evidence="1">
    <location>
        <begin position="1"/>
        <end position="21"/>
    </location>
</feature>
<protein>
    <submittedName>
        <fullName evidence="2">Uncharacterized protein</fullName>
    </submittedName>
</protein>
<reference evidence="2" key="1">
    <citation type="submission" date="2020-11" db="EMBL/GenBank/DDBJ databases">
        <authorList>
            <person name="Tran Van P."/>
        </authorList>
    </citation>
    <scope>NUCLEOTIDE SEQUENCE</scope>
</reference>
<gene>
    <name evidence="2" type="ORF">TCEB3V08_LOCUS12863</name>
</gene>
<organism evidence="2">
    <name type="scientific">Timema cristinae</name>
    <name type="common">Walking stick</name>
    <dbReference type="NCBI Taxonomy" id="61476"/>
    <lineage>
        <taxon>Eukaryota</taxon>
        <taxon>Metazoa</taxon>
        <taxon>Ecdysozoa</taxon>
        <taxon>Arthropoda</taxon>
        <taxon>Hexapoda</taxon>
        <taxon>Insecta</taxon>
        <taxon>Pterygota</taxon>
        <taxon>Neoptera</taxon>
        <taxon>Polyneoptera</taxon>
        <taxon>Phasmatodea</taxon>
        <taxon>Timematodea</taxon>
        <taxon>Timematoidea</taxon>
        <taxon>Timematidae</taxon>
        <taxon>Timema</taxon>
    </lineage>
</organism>
<accession>A0A7R9DLP1</accession>
<proteinExistence type="predicted"/>
<dbReference type="EMBL" id="OC329582">
    <property type="protein sequence ID" value="CAD7417035.1"/>
    <property type="molecule type" value="Genomic_DNA"/>
</dbReference>